<proteinExistence type="predicted"/>
<reference evidence="2 3" key="1">
    <citation type="submission" date="2016-10" db="EMBL/GenBank/DDBJ databases">
        <authorList>
            <person name="de Groot N.N."/>
        </authorList>
    </citation>
    <scope>NUCLEOTIDE SEQUENCE [LARGE SCALE GENOMIC DNA]</scope>
    <source>
        <strain evidence="2 3">CGMCC 4.2023</strain>
    </source>
</reference>
<dbReference type="EMBL" id="FNVU01000027">
    <property type="protein sequence ID" value="SEG93082.1"/>
    <property type="molecule type" value="Genomic_DNA"/>
</dbReference>
<sequence length="191" mass="20016">MPGGREFRAPLPRELTEGQRRIRATVLDGLSASQRALFDREDGEGRLLGPFGLALLSPAIGGPSLAMGAAFRGSTVLTARGREIAILAVAAATRCSYERYAHAAVGRSAGLGQDEVASLLDGTFAGADEVEEAIHRVAVAYLSTPTGRTPNLPAGAADVLDDRALYELLMLLGHYRNLAMAMGVFGVPAPE</sequence>
<dbReference type="RefSeq" id="WP_103890489.1">
    <property type="nucleotide sequence ID" value="NZ_FNVU01000027.1"/>
</dbReference>
<evidence type="ECO:0000259" key="1">
    <source>
        <dbReference type="Pfam" id="PF02627"/>
    </source>
</evidence>
<organism evidence="2 3">
    <name type="scientific">Actinacidiphila yanglinensis</name>
    <dbReference type="NCBI Taxonomy" id="310779"/>
    <lineage>
        <taxon>Bacteria</taxon>
        <taxon>Bacillati</taxon>
        <taxon>Actinomycetota</taxon>
        <taxon>Actinomycetes</taxon>
        <taxon>Kitasatosporales</taxon>
        <taxon>Streptomycetaceae</taxon>
        <taxon>Actinacidiphila</taxon>
    </lineage>
</organism>
<dbReference type="OrthoDB" id="949132at2"/>
<dbReference type="AlphaFoldDB" id="A0A1H6E5W3"/>
<protein>
    <submittedName>
        <fullName evidence="2">4-carboxymuconolactone decarboxylase/cardiolipin synthase</fullName>
    </submittedName>
</protein>
<keyword evidence="3" id="KW-1185">Reference proteome</keyword>
<dbReference type="GO" id="GO:0051920">
    <property type="term" value="F:peroxiredoxin activity"/>
    <property type="evidence" value="ECO:0007669"/>
    <property type="project" value="InterPro"/>
</dbReference>
<dbReference type="Proteomes" id="UP000236754">
    <property type="component" value="Unassembled WGS sequence"/>
</dbReference>
<dbReference type="PANTHER" id="PTHR34846">
    <property type="entry name" value="4-CARBOXYMUCONOLACTONE DECARBOXYLASE FAMILY PROTEIN (AFU_ORTHOLOGUE AFUA_6G11590)"/>
    <property type="match status" value="1"/>
</dbReference>
<evidence type="ECO:0000313" key="2">
    <source>
        <dbReference type="EMBL" id="SEG93082.1"/>
    </source>
</evidence>
<dbReference type="PANTHER" id="PTHR34846:SF5">
    <property type="entry name" value="CARBOXYMUCONOLACTONE DECARBOXYLASE-LIKE DOMAIN-CONTAINING PROTEIN"/>
    <property type="match status" value="1"/>
</dbReference>
<accession>A0A1H6E5W3</accession>
<evidence type="ECO:0000313" key="3">
    <source>
        <dbReference type="Proteomes" id="UP000236754"/>
    </source>
</evidence>
<dbReference type="Gene3D" id="1.20.1290.10">
    <property type="entry name" value="AhpD-like"/>
    <property type="match status" value="1"/>
</dbReference>
<name>A0A1H6E5W3_9ACTN</name>
<feature type="domain" description="Carboxymuconolactone decarboxylase-like" evidence="1">
    <location>
        <begin position="70"/>
        <end position="121"/>
    </location>
</feature>
<dbReference type="InterPro" id="IPR029032">
    <property type="entry name" value="AhpD-like"/>
</dbReference>
<dbReference type="Pfam" id="PF02627">
    <property type="entry name" value="CMD"/>
    <property type="match status" value="1"/>
</dbReference>
<dbReference type="InterPro" id="IPR003779">
    <property type="entry name" value="CMD-like"/>
</dbReference>
<gene>
    <name evidence="2" type="ORF">SAMN05216223_12719</name>
</gene>
<dbReference type="SUPFAM" id="SSF69118">
    <property type="entry name" value="AhpD-like"/>
    <property type="match status" value="1"/>
</dbReference>